<evidence type="ECO:0000313" key="2">
    <source>
        <dbReference type="Proteomes" id="UP001153387"/>
    </source>
</evidence>
<dbReference type="AlphaFoldDB" id="A0A9X4KFP7"/>
<sequence length="227" mass="27232">MSGKGDVDLFTSNKKKIRGWKRHVRKIEKWKQRVIDLDIQHLNQYQRDYAKLWIHPFYALQRRNPPVWFNRLLLDAMLDVYQSWYQKLNEFGEPFYLKLWIYDPQFINSQVVAASKDYLHFYDQTFEVGDQEKQFPFGKYTYLRKKLEKFDWHSHIDCDVYSESDLLDNIQQGWMSEKELAAIKGKAYKVETIHLSVGGLDKTYSVKVGDVWVGSIKKSLRYRETLV</sequence>
<protein>
    <submittedName>
        <fullName evidence="1">Uncharacterized protein</fullName>
    </submittedName>
</protein>
<comment type="caution">
    <text evidence="1">The sequence shown here is derived from an EMBL/GenBank/DDBJ whole genome shotgun (WGS) entry which is preliminary data.</text>
</comment>
<dbReference type="RefSeq" id="WP_277564941.1">
    <property type="nucleotide sequence ID" value="NZ_JAPDHZ010000002.1"/>
</dbReference>
<organism evidence="1 2">
    <name type="scientific">Cohnella ginsengisoli</name>
    <dbReference type="NCBI Taxonomy" id="425004"/>
    <lineage>
        <taxon>Bacteria</taxon>
        <taxon>Bacillati</taxon>
        <taxon>Bacillota</taxon>
        <taxon>Bacilli</taxon>
        <taxon>Bacillales</taxon>
        <taxon>Paenibacillaceae</taxon>
        <taxon>Cohnella</taxon>
    </lineage>
</organism>
<evidence type="ECO:0000313" key="1">
    <source>
        <dbReference type="EMBL" id="MDG0791173.1"/>
    </source>
</evidence>
<keyword evidence="2" id="KW-1185">Reference proteome</keyword>
<name>A0A9X4KFP7_9BACL</name>
<proteinExistence type="predicted"/>
<gene>
    <name evidence="1" type="ORF">OMP38_10040</name>
</gene>
<reference evidence="1 2" key="1">
    <citation type="submission" date="2022-10" db="EMBL/GenBank/DDBJ databases">
        <title>Comparative genomic analysis of Cohnella hashimotonis sp. nov., isolated from the International Space Station.</title>
        <authorList>
            <person name="Simpson A."/>
            <person name="Venkateswaran K."/>
        </authorList>
    </citation>
    <scope>NUCLEOTIDE SEQUENCE [LARGE SCALE GENOMIC DNA]</scope>
    <source>
        <strain evidence="1 2">DSM 18997</strain>
    </source>
</reference>
<dbReference type="EMBL" id="JAPDHZ010000002">
    <property type="protein sequence ID" value="MDG0791173.1"/>
    <property type="molecule type" value="Genomic_DNA"/>
</dbReference>
<accession>A0A9X4KFP7</accession>
<dbReference type="Proteomes" id="UP001153387">
    <property type="component" value="Unassembled WGS sequence"/>
</dbReference>